<dbReference type="EMBL" id="MUHG01000023">
    <property type="protein sequence ID" value="OXB18397.1"/>
    <property type="molecule type" value="Genomic_DNA"/>
</dbReference>
<dbReference type="GO" id="GO:0018104">
    <property type="term" value="P:peptidoglycan-protein cross-linking"/>
    <property type="evidence" value="ECO:0007669"/>
    <property type="project" value="TreeGrafter"/>
</dbReference>
<dbReference type="OrthoDB" id="463216at2"/>
<dbReference type="PANTHER" id="PTHR30582">
    <property type="entry name" value="L,D-TRANSPEPTIDASE"/>
    <property type="match status" value="1"/>
</dbReference>
<feature type="domain" description="L,D-TPase catalytic" evidence="8">
    <location>
        <begin position="115"/>
        <end position="237"/>
    </location>
</feature>
<dbReference type="GO" id="GO:0071555">
    <property type="term" value="P:cell wall organization"/>
    <property type="evidence" value="ECO:0007669"/>
    <property type="project" value="UniProtKB-UniRule"/>
</dbReference>
<keyword evidence="12" id="KW-1185">Reference proteome</keyword>
<dbReference type="GO" id="GO:0016740">
    <property type="term" value="F:transferase activity"/>
    <property type="evidence" value="ECO:0007669"/>
    <property type="project" value="UniProtKB-KW"/>
</dbReference>
<dbReference type="InterPro" id="IPR005490">
    <property type="entry name" value="LD_TPept_cat_dom"/>
</dbReference>
<evidence type="ECO:0000256" key="4">
    <source>
        <dbReference type="ARBA" id="ARBA00022960"/>
    </source>
</evidence>
<keyword evidence="6 7" id="KW-0961">Cell wall biogenesis/degradation</keyword>
<dbReference type="PROSITE" id="PS52029">
    <property type="entry name" value="LD_TPASE"/>
    <property type="match status" value="1"/>
</dbReference>
<proteinExistence type="inferred from homology"/>
<reference evidence="9" key="1">
    <citation type="submission" date="2016-09" db="EMBL/GenBank/DDBJ databases">
        <authorList>
            <person name="Capua I."/>
            <person name="De Benedictis P."/>
            <person name="Joannis T."/>
            <person name="Lombin L.H."/>
            <person name="Cattoli G."/>
        </authorList>
    </citation>
    <scope>NUCLEOTIDE SEQUENCE [LARGE SCALE GENOMIC DNA]</scope>
    <source>
        <strain evidence="9">MSU</strain>
    </source>
</reference>
<dbReference type="GO" id="GO:0005576">
    <property type="term" value="C:extracellular region"/>
    <property type="evidence" value="ECO:0007669"/>
    <property type="project" value="TreeGrafter"/>
</dbReference>
<evidence type="ECO:0000259" key="8">
    <source>
        <dbReference type="PROSITE" id="PS52029"/>
    </source>
</evidence>
<dbReference type="Proteomes" id="UP000180252">
    <property type="component" value="Unassembled WGS sequence"/>
</dbReference>
<dbReference type="UniPathway" id="UPA00219"/>
<dbReference type="EMBL" id="MIKE01000022">
    <property type="protein sequence ID" value="OHT45738.1"/>
    <property type="molecule type" value="Genomic_DNA"/>
</dbReference>
<comment type="pathway">
    <text evidence="1 7">Cell wall biogenesis; peptidoglycan biosynthesis.</text>
</comment>
<dbReference type="PANTHER" id="PTHR30582:SF2">
    <property type="entry name" value="L,D-TRANSPEPTIDASE YCIB-RELATED"/>
    <property type="match status" value="1"/>
</dbReference>
<dbReference type="InterPro" id="IPR038063">
    <property type="entry name" value="Transpep_catalytic_dom"/>
</dbReference>
<dbReference type="PROSITE" id="PS51257">
    <property type="entry name" value="PROKAR_LIPOPROTEIN"/>
    <property type="match status" value="1"/>
</dbReference>
<evidence type="ECO:0000256" key="1">
    <source>
        <dbReference type="ARBA" id="ARBA00004752"/>
    </source>
</evidence>
<reference evidence="10 12" key="3">
    <citation type="submission" date="2016-11" db="EMBL/GenBank/DDBJ databases">
        <title>Whole genomes of Flavobacteriaceae.</title>
        <authorList>
            <person name="Stine C."/>
            <person name="Li C."/>
            <person name="Tadesse D."/>
        </authorList>
    </citation>
    <scope>NUCLEOTIDE SEQUENCE [LARGE SCALE GENOMIC DNA]</scope>
    <source>
        <strain evidence="10 12">ATCC BAA-2541</strain>
    </source>
</reference>
<dbReference type="Pfam" id="PF03734">
    <property type="entry name" value="YkuD"/>
    <property type="match status" value="1"/>
</dbReference>
<dbReference type="GO" id="GO:0008360">
    <property type="term" value="P:regulation of cell shape"/>
    <property type="evidence" value="ECO:0007669"/>
    <property type="project" value="UniProtKB-UniRule"/>
</dbReference>
<comment type="similarity">
    <text evidence="2">Belongs to the YkuD family.</text>
</comment>
<evidence type="ECO:0000256" key="2">
    <source>
        <dbReference type="ARBA" id="ARBA00005992"/>
    </source>
</evidence>
<dbReference type="InterPro" id="IPR050979">
    <property type="entry name" value="LD-transpeptidase"/>
</dbReference>
<feature type="active site" description="Nucleophile" evidence="7">
    <location>
        <position position="201"/>
    </location>
</feature>
<protein>
    <recommendedName>
        <fullName evidence="8">L,D-TPase catalytic domain-containing protein</fullName>
    </recommendedName>
</protein>
<dbReference type="STRING" id="1278819.BHE19_07865"/>
<name>A0A1S1J7L8_9FLAO</name>
<gene>
    <name evidence="10" type="ORF">B0A71_15890</name>
    <name evidence="9" type="ORF">BHE19_07865</name>
</gene>
<dbReference type="GO" id="GO:0071972">
    <property type="term" value="F:peptidoglycan L,D-transpeptidase activity"/>
    <property type="evidence" value="ECO:0007669"/>
    <property type="project" value="TreeGrafter"/>
</dbReference>
<comment type="caution">
    <text evidence="9">The sequence shown here is derived from an EMBL/GenBank/DDBJ whole genome shotgun (WGS) entry which is preliminary data.</text>
</comment>
<dbReference type="SUPFAM" id="SSF141523">
    <property type="entry name" value="L,D-transpeptidase catalytic domain-like"/>
    <property type="match status" value="1"/>
</dbReference>
<evidence type="ECO:0000313" key="10">
    <source>
        <dbReference type="EMBL" id="OXB18397.1"/>
    </source>
</evidence>
<evidence type="ECO:0000313" key="12">
    <source>
        <dbReference type="Proteomes" id="UP000198319"/>
    </source>
</evidence>
<evidence type="ECO:0000313" key="9">
    <source>
        <dbReference type="EMBL" id="OHT45738.1"/>
    </source>
</evidence>
<evidence type="ECO:0000256" key="5">
    <source>
        <dbReference type="ARBA" id="ARBA00022984"/>
    </source>
</evidence>
<evidence type="ECO:0000313" key="11">
    <source>
        <dbReference type="Proteomes" id="UP000180252"/>
    </source>
</evidence>
<accession>A0A1S1J7L8</accession>
<keyword evidence="4 7" id="KW-0133">Cell shape</keyword>
<keyword evidence="5 7" id="KW-0573">Peptidoglycan synthesis</keyword>
<dbReference type="CDD" id="cd16913">
    <property type="entry name" value="YkuD_like"/>
    <property type="match status" value="1"/>
</dbReference>
<dbReference type="Gene3D" id="2.40.440.10">
    <property type="entry name" value="L,D-transpeptidase catalytic domain-like"/>
    <property type="match status" value="1"/>
</dbReference>
<keyword evidence="3" id="KW-0808">Transferase</keyword>
<evidence type="ECO:0000256" key="7">
    <source>
        <dbReference type="PROSITE-ProRule" id="PRU01373"/>
    </source>
</evidence>
<dbReference type="RefSeq" id="WP_070907006.1">
    <property type="nucleotide sequence ID" value="NZ_MIKE01000022.1"/>
</dbReference>
<feature type="active site" description="Proton donor/acceptor" evidence="7">
    <location>
        <position position="188"/>
    </location>
</feature>
<reference evidence="11" key="2">
    <citation type="submission" date="2016-09" db="EMBL/GenBank/DDBJ databases">
        <authorList>
            <person name="Chen S."/>
            <person name="Walker E."/>
        </authorList>
    </citation>
    <scope>NUCLEOTIDE SEQUENCE [LARGE SCALE GENOMIC DNA]</scope>
    <source>
        <strain evidence="11">MSU</strain>
    </source>
</reference>
<dbReference type="AlphaFoldDB" id="A0A1S1J7L8"/>
<evidence type="ECO:0000256" key="3">
    <source>
        <dbReference type="ARBA" id="ARBA00022679"/>
    </source>
</evidence>
<organism evidence="9 11">
    <name type="scientific">Flavobacterium tructae</name>
    <dbReference type="NCBI Taxonomy" id="1114873"/>
    <lineage>
        <taxon>Bacteria</taxon>
        <taxon>Pseudomonadati</taxon>
        <taxon>Bacteroidota</taxon>
        <taxon>Flavobacteriia</taxon>
        <taxon>Flavobacteriales</taxon>
        <taxon>Flavobacteriaceae</taxon>
        <taxon>Flavobacterium</taxon>
    </lineage>
</organism>
<dbReference type="Proteomes" id="UP000198319">
    <property type="component" value="Unassembled WGS sequence"/>
</dbReference>
<evidence type="ECO:0000256" key="6">
    <source>
        <dbReference type="ARBA" id="ARBA00023316"/>
    </source>
</evidence>
<sequence length="291" mass="33512">MRKLRYPSSILLLIVLILISSCKKNETTESKSKVKKTIEYKKPKSISYHFENTKEWLKINASDSSKLHIAYALNRTDQKNFVKMDSVIIPADFTGDLVYYLPFPLHVAALEEVSKVILFSYPSQAFAAYENGELIYTGPTNMGRKKDPTPTGLFFTNWKAEKTTSTFNDEWDLKWNFNIENKLGVGFHQYDLPGYPASHSCLRLQENDAKDLYKWADEWVLKDRENVEIKGTPVIVFGNYPFDAPKPWFALVKDPKALDLSESEIETQIRPFLKEILENQKLREAGQTPTP</sequence>